<proteinExistence type="predicted"/>
<keyword evidence="2" id="KW-1185">Reference proteome</keyword>
<name>S8AHD2_PENO1</name>
<protein>
    <submittedName>
        <fullName evidence="1">Uncharacterized protein</fullName>
    </submittedName>
</protein>
<gene>
    <name evidence="1" type="ORF">PDE_00074</name>
</gene>
<organism evidence="1 2">
    <name type="scientific">Penicillium oxalicum (strain 114-2 / CGMCC 5302)</name>
    <name type="common">Penicillium decumbens</name>
    <dbReference type="NCBI Taxonomy" id="933388"/>
    <lineage>
        <taxon>Eukaryota</taxon>
        <taxon>Fungi</taxon>
        <taxon>Dikarya</taxon>
        <taxon>Ascomycota</taxon>
        <taxon>Pezizomycotina</taxon>
        <taxon>Eurotiomycetes</taxon>
        <taxon>Eurotiomycetidae</taxon>
        <taxon>Eurotiales</taxon>
        <taxon>Aspergillaceae</taxon>
        <taxon>Penicillium</taxon>
    </lineage>
</organism>
<dbReference type="EMBL" id="KB644408">
    <property type="protein sequence ID" value="EPS25143.1"/>
    <property type="molecule type" value="Genomic_DNA"/>
</dbReference>
<dbReference type="AlphaFoldDB" id="S8AHD2"/>
<dbReference type="Proteomes" id="UP000019376">
    <property type="component" value="Unassembled WGS sequence"/>
</dbReference>
<sequence>MTSNRRNHTSTIPVYTEGSAPDWVDECVAESWMPVPLISGHMKRLTESQSRAWSLCFNAQGSVLGQWEGHCPTIATAPFHHGDSTGTLTLPGPWATTHVSLR</sequence>
<evidence type="ECO:0000313" key="2">
    <source>
        <dbReference type="Proteomes" id="UP000019376"/>
    </source>
</evidence>
<dbReference type="HOGENOM" id="CLU_2278402_0_0_1"/>
<evidence type="ECO:0000313" key="1">
    <source>
        <dbReference type="EMBL" id="EPS25143.1"/>
    </source>
</evidence>
<accession>S8AHD2</accession>
<reference evidence="1 2" key="1">
    <citation type="journal article" date="2013" name="PLoS ONE">
        <title>Genomic and secretomic analyses reveal unique features of the lignocellulolytic enzyme system of Penicillium decumbens.</title>
        <authorList>
            <person name="Liu G."/>
            <person name="Zhang L."/>
            <person name="Wei X."/>
            <person name="Zou G."/>
            <person name="Qin Y."/>
            <person name="Ma L."/>
            <person name="Li J."/>
            <person name="Zheng H."/>
            <person name="Wang S."/>
            <person name="Wang C."/>
            <person name="Xun L."/>
            <person name="Zhao G.-P."/>
            <person name="Zhou Z."/>
            <person name="Qu Y."/>
        </authorList>
    </citation>
    <scope>NUCLEOTIDE SEQUENCE [LARGE SCALE GENOMIC DNA]</scope>
    <source>
        <strain evidence="2">114-2 / CGMCC 5302</strain>
    </source>
</reference>